<dbReference type="GO" id="GO:0016491">
    <property type="term" value="F:oxidoreductase activity"/>
    <property type="evidence" value="ECO:0007669"/>
    <property type="project" value="TreeGrafter"/>
</dbReference>
<reference evidence="3 4" key="1">
    <citation type="submission" date="2013-05" db="EMBL/GenBank/DDBJ databases">
        <title>Draft genome sequence of Rubidibacter lacunae KORDI 51-2.</title>
        <authorList>
            <person name="Choi D.H."/>
            <person name="Noh J.H."/>
            <person name="Kwon K.-K."/>
            <person name="Lee J.-H."/>
            <person name="Ryu J.-Y."/>
        </authorList>
    </citation>
    <scope>NUCLEOTIDE SEQUENCE [LARGE SCALE GENOMIC DNA]</scope>
    <source>
        <strain evidence="3 4">KORDI 51-2</strain>
    </source>
</reference>
<protein>
    <submittedName>
        <fullName evidence="3">HEAT domain containing protein</fullName>
    </submittedName>
</protein>
<dbReference type="AlphaFoldDB" id="U5DN56"/>
<dbReference type="SMART" id="SM00567">
    <property type="entry name" value="EZ_HEAT"/>
    <property type="match status" value="4"/>
</dbReference>
<dbReference type="InterPro" id="IPR016024">
    <property type="entry name" value="ARM-type_fold"/>
</dbReference>
<dbReference type="SUPFAM" id="SSF48371">
    <property type="entry name" value="ARM repeat"/>
    <property type="match status" value="1"/>
</dbReference>
<dbReference type="eggNOG" id="COG1413">
    <property type="taxonomic scope" value="Bacteria"/>
</dbReference>
<evidence type="ECO:0000256" key="1">
    <source>
        <dbReference type="ARBA" id="ARBA00022549"/>
    </source>
</evidence>
<organism evidence="3 4">
    <name type="scientific">Rubidibacter lacunae KORDI 51-2</name>
    <dbReference type="NCBI Taxonomy" id="582515"/>
    <lineage>
        <taxon>Bacteria</taxon>
        <taxon>Bacillati</taxon>
        <taxon>Cyanobacteriota</taxon>
        <taxon>Cyanophyceae</taxon>
        <taxon>Oscillatoriophycideae</taxon>
        <taxon>Chroococcales</taxon>
        <taxon>Aphanothecaceae</taxon>
        <taxon>Rubidibacter</taxon>
    </lineage>
</organism>
<name>U5DN56_9CHRO</name>
<comment type="caution">
    <text evidence="3">The sequence shown here is derived from an EMBL/GenBank/DDBJ whole genome shotgun (WGS) entry which is preliminary data.</text>
</comment>
<evidence type="ECO:0000313" key="4">
    <source>
        <dbReference type="Proteomes" id="UP000016960"/>
    </source>
</evidence>
<sequence length="279" mass="30258">MPKIGSFLPGELLVGDWSAMPKYVTLAAMYDDDDPIVLAVDDELDSPLDRLEPADSESEPLPDPEAMLLLLASPEAAQRMQAARAFCEVADERAVVPLIALLDDVCPLVRVSVAYALGHNPSPHAVEPLIAQLASDWNGYVRKGLVWALGNCRDRRSLQPLLQALSTDVAAVRLWAASALVQLIQLSYEDLVMAVPPTIEALRRDEVAAVRSNCAWTLGQLCRELPGNVIYATAVDALLEAMVEDEDLGVQEDAKAALLRLGDPRGLQTIEELELEGLC</sequence>
<proteinExistence type="predicted"/>
<dbReference type="PANTHER" id="PTHR12697:SF5">
    <property type="entry name" value="DEOXYHYPUSINE HYDROXYLASE"/>
    <property type="match status" value="1"/>
</dbReference>
<evidence type="ECO:0000256" key="2">
    <source>
        <dbReference type="ARBA" id="ARBA00022738"/>
    </source>
</evidence>
<dbReference type="GO" id="GO:0030089">
    <property type="term" value="C:phycobilisome"/>
    <property type="evidence" value="ECO:0007669"/>
    <property type="project" value="UniProtKB-KW"/>
</dbReference>
<dbReference type="STRING" id="582515.KR51_00023720"/>
<evidence type="ECO:0000313" key="3">
    <source>
        <dbReference type="EMBL" id="ERN41110.1"/>
    </source>
</evidence>
<dbReference type="Pfam" id="PF03130">
    <property type="entry name" value="HEAT_PBS"/>
    <property type="match status" value="1"/>
</dbReference>
<keyword evidence="2" id="KW-0605">Phycobilisome</keyword>
<dbReference type="EMBL" id="ASSJ01000055">
    <property type="protein sequence ID" value="ERN41110.1"/>
    <property type="molecule type" value="Genomic_DNA"/>
</dbReference>
<dbReference type="Gene3D" id="1.25.10.10">
    <property type="entry name" value="Leucine-rich Repeat Variant"/>
    <property type="match status" value="2"/>
</dbReference>
<dbReference type="InterPro" id="IPR011989">
    <property type="entry name" value="ARM-like"/>
</dbReference>
<keyword evidence="1" id="KW-0042">Antenna complex</keyword>
<dbReference type="InParanoid" id="U5DN56"/>
<dbReference type="PATRIC" id="fig|582515.4.peg.2667"/>
<dbReference type="Proteomes" id="UP000016960">
    <property type="component" value="Unassembled WGS sequence"/>
</dbReference>
<keyword evidence="4" id="KW-1185">Reference proteome</keyword>
<gene>
    <name evidence="3" type="ORF">KR51_00023720</name>
</gene>
<dbReference type="PANTHER" id="PTHR12697">
    <property type="entry name" value="PBS LYASE HEAT-LIKE PROTEIN"/>
    <property type="match status" value="1"/>
</dbReference>
<accession>U5DN56</accession>
<dbReference type="InterPro" id="IPR004155">
    <property type="entry name" value="PBS_lyase_HEAT"/>
</dbReference>
<dbReference type="Pfam" id="PF13646">
    <property type="entry name" value="HEAT_2"/>
    <property type="match status" value="2"/>
</dbReference>